<organism evidence="2">
    <name type="scientific">Oryza barthii</name>
    <dbReference type="NCBI Taxonomy" id="65489"/>
    <lineage>
        <taxon>Eukaryota</taxon>
        <taxon>Viridiplantae</taxon>
        <taxon>Streptophyta</taxon>
        <taxon>Embryophyta</taxon>
        <taxon>Tracheophyta</taxon>
        <taxon>Spermatophyta</taxon>
        <taxon>Magnoliopsida</taxon>
        <taxon>Liliopsida</taxon>
        <taxon>Poales</taxon>
        <taxon>Poaceae</taxon>
        <taxon>BOP clade</taxon>
        <taxon>Oryzoideae</taxon>
        <taxon>Oryzeae</taxon>
        <taxon>Oryzinae</taxon>
        <taxon>Oryza</taxon>
    </lineage>
</organism>
<sequence length="240" mass="27878">MRRKKKKRENKETITKKMEIKRIKQTRENIPGLKNETQKDKDINKQGKIQAQIQVLKEIAGLKPDGECKNFKKLGLKKSKETYKYQDQINCRRLTKKNIQSGQNARGGTETPNATSYGAQILYNQYSLLNEYGKLVKNKGNLQMEAGKMSYTNLMQQIIQSPRVTMQKNEEGIEAYTNLLQTPVAFDNSMILTTSRFSPQETDQQDGFYQQQISTTERIYQEFDAIYNNNNMTTWSEVTF</sequence>
<reference evidence="2" key="2">
    <citation type="submission" date="2015-03" db="UniProtKB">
        <authorList>
            <consortium name="EnsemblPlants"/>
        </authorList>
    </citation>
    <scope>IDENTIFICATION</scope>
</reference>
<protein>
    <submittedName>
        <fullName evidence="2">Uncharacterized protein</fullName>
    </submittedName>
</protein>
<feature type="region of interest" description="Disordered" evidence="1">
    <location>
        <begin position="23"/>
        <end position="43"/>
    </location>
</feature>
<dbReference type="Proteomes" id="UP000026960">
    <property type="component" value="Chromosome 5"/>
</dbReference>
<evidence type="ECO:0000313" key="2">
    <source>
        <dbReference type="EnsemblPlants" id="OBART05G08790.4"/>
    </source>
</evidence>
<dbReference type="Gramene" id="OBART05G08790.4">
    <property type="protein sequence ID" value="OBART05G08790.4"/>
    <property type="gene ID" value="OBART05G08790"/>
</dbReference>
<evidence type="ECO:0000313" key="3">
    <source>
        <dbReference type="Proteomes" id="UP000026960"/>
    </source>
</evidence>
<name>A0A0D3G513_9ORYZ</name>
<dbReference type="AlphaFoldDB" id="A0A0D3G513"/>
<dbReference type="EnsemblPlants" id="OBART05G08790.4">
    <property type="protein sequence ID" value="OBART05G08790.4"/>
    <property type="gene ID" value="OBART05G08790"/>
</dbReference>
<proteinExistence type="predicted"/>
<evidence type="ECO:0000256" key="1">
    <source>
        <dbReference type="SAM" id="MobiDB-lite"/>
    </source>
</evidence>
<reference evidence="2" key="1">
    <citation type="journal article" date="2009" name="Rice">
        <title>De Novo Next Generation Sequencing of Plant Genomes.</title>
        <authorList>
            <person name="Rounsley S."/>
            <person name="Marri P.R."/>
            <person name="Yu Y."/>
            <person name="He R."/>
            <person name="Sisneros N."/>
            <person name="Goicoechea J.L."/>
            <person name="Lee S.J."/>
            <person name="Angelova A."/>
            <person name="Kudrna D."/>
            <person name="Luo M."/>
            <person name="Affourtit J."/>
            <person name="Desany B."/>
            <person name="Knight J."/>
            <person name="Niazi F."/>
            <person name="Egholm M."/>
            <person name="Wing R.A."/>
        </authorList>
    </citation>
    <scope>NUCLEOTIDE SEQUENCE [LARGE SCALE GENOMIC DNA]</scope>
    <source>
        <strain evidence="2">cv. IRGC 105608</strain>
    </source>
</reference>
<accession>A0A0D3G513</accession>
<keyword evidence="3" id="KW-1185">Reference proteome</keyword>